<dbReference type="InParanoid" id="K1R112"/>
<dbReference type="InterPro" id="IPR016186">
    <property type="entry name" value="C-type_lectin-like/link_sf"/>
</dbReference>
<dbReference type="AlphaFoldDB" id="K1R112"/>
<protein>
    <submittedName>
        <fullName evidence="1">Uncharacterized protein</fullName>
    </submittedName>
</protein>
<organism evidence="1">
    <name type="scientific">Magallana gigas</name>
    <name type="common">Pacific oyster</name>
    <name type="synonym">Crassostrea gigas</name>
    <dbReference type="NCBI Taxonomy" id="29159"/>
    <lineage>
        <taxon>Eukaryota</taxon>
        <taxon>Metazoa</taxon>
        <taxon>Spiralia</taxon>
        <taxon>Lophotrochozoa</taxon>
        <taxon>Mollusca</taxon>
        <taxon>Bivalvia</taxon>
        <taxon>Autobranchia</taxon>
        <taxon>Pteriomorphia</taxon>
        <taxon>Ostreida</taxon>
        <taxon>Ostreoidea</taxon>
        <taxon>Ostreidae</taxon>
        <taxon>Magallana</taxon>
    </lineage>
</organism>
<dbReference type="HOGENOM" id="CLU_1679641_0_0_1"/>
<proteinExistence type="predicted"/>
<sequence length="157" mass="17501">MGNLVRLMVAGIISVFLQYAAGYRYGVWLGFHDMHQEGNYVTLSSGGGKICYSNWHRGEPNNYGKNTPGIGDKGQTEFVNMTMEYIPNALAFIFVVNVVNAGGFQDDRFSKSLDENMESFMSAIITRDYPLCIMDFDLDNKISDHKFNTSTVSASGH</sequence>
<dbReference type="Gene3D" id="3.10.100.10">
    <property type="entry name" value="Mannose-Binding Protein A, subunit A"/>
    <property type="match status" value="1"/>
</dbReference>
<evidence type="ECO:0000313" key="1">
    <source>
        <dbReference type="EMBL" id="EKC37119.1"/>
    </source>
</evidence>
<dbReference type="InterPro" id="IPR016187">
    <property type="entry name" value="CTDL_fold"/>
</dbReference>
<dbReference type="EMBL" id="JH823235">
    <property type="protein sequence ID" value="EKC37119.1"/>
    <property type="molecule type" value="Genomic_DNA"/>
</dbReference>
<dbReference type="SUPFAM" id="SSF56436">
    <property type="entry name" value="C-type lectin-like"/>
    <property type="match status" value="1"/>
</dbReference>
<gene>
    <name evidence="1" type="ORF">CGI_10028347</name>
</gene>
<accession>K1R112</accession>
<reference evidence="1" key="1">
    <citation type="journal article" date="2012" name="Nature">
        <title>The oyster genome reveals stress adaptation and complexity of shell formation.</title>
        <authorList>
            <person name="Zhang G."/>
            <person name="Fang X."/>
            <person name="Guo X."/>
            <person name="Li L."/>
            <person name="Luo R."/>
            <person name="Xu F."/>
            <person name="Yang P."/>
            <person name="Zhang L."/>
            <person name="Wang X."/>
            <person name="Qi H."/>
            <person name="Xiong Z."/>
            <person name="Que H."/>
            <person name="Xie Y."/>
            <person name="Holland P.W."/>
            <person name="Paps J."/>
            <person name="Zhu Y."/>
            <person name="Wu F."/>
            <person name="Chen Y."/>
            <person name="Wang J."/>
            <person name="Peng C."/>
            <person name="Meng J."/>
            <person name="Yang L."/>
            <person name="Liu J."/>
            <person name="Wen B."/>
            <person name="Zhang N."/>
            <person name="Huang Z."/>
            <person name="Zhu Q."/>
            <person name="Feng Y."/>
            <person name="Mount A."/>
            <person name="Hedgecock D."/>
            <person name="Xu Z."/>
            <person name="Liu Y."/>
            <person name="Domazet-Loso T."/>
            <person name="Du Y."/>
            <person name="Sun X."/>
            <person name="Zhang S."/>
            <person name="Liu B."/>
            <person name="Cheng P."/>
            <person name="Jiang X."/>
            <person name="Li J."/>
            <person name="Fan D."/>
            <person name="Wang W."/>
            <person name="Fu W."/>
            <person name="Wang T."/>
            <person name="Wang B."/>
            <person name="Zhang J."/>
            <person name="Peng Z."/>
            <person name="Li Y."/>
            <person name="Li N."/>
            <person name="Wang J."/>
            <person name="Chen M."/>
            <person name="He Y."/>
            <person name="Tan F."/>
            <person name="Song X."/>
            <person name="Zheng Q."/>
            <person name="Huang R."/>
            <person name="Yang H."/>
            <person name="Du X."/>
            <person name="Chen L."/>
            <person name="Yang M."/>
            <person name="Gaffney P.M."/>
            <person name="Wang S."/>
            <person name="Luo L."/>
            <person name="She Z."/>
            <person name="Ming Y."/>
            <person name="Huang W."/>
            <person name="Zhang S."/>
            <person name="Huang B."/>
            <person name="Zhang Y."/>
            <person name="Qu T."/>
            <person name="Ni P."/>
            <person name="Miao G."/>
            <person name="Wang J."/>
            <person name="Wang Q."/>
            <person name="Steinberg C.E."/>
            <person name="Wang H."/>
            <person name="Li N."/>
            <person name="Qian L."/>
            <person name="Zhang G."/>
            <person name="Li Y."/>
            <person name="Yang H."/>
            <person name="Liu X."/>
            <person name="Wang J."/>
            <person name="Yin Y."/>
            <person name="Wang J."/>
        </authorList>
    </citation>
    <scope>NUCLEOTIDE SEQUENCE [LARGE SCALE GENOMIC DNA]</scope>
    <source>
        <strain evidence="1">05x7-T-G4-1.051#20</strain>
    </source>
</reference>
<name>K1R112_MAGGI</name>